<dbReference type="OrthoDB" id="289038at2759"/>
<name>A0A0J7NFR3_LASNI</name>
<feature type="domain" description="USP" evidence="3">
    <location>
        <begin position="1"/>
        <end position="256"/>
    </location>
</feature>
<dbReference type="Gene3D" id="3.90.70.10">
    <property type="entry name" value="Cysteine proteinases"/>
    <property type="match status" value="1"/>
</dbReference>
<comment type="caution">
    <text evidence="4">The sequence shown here is derived from an EMBL/GenBank/DDBJ whole genome shotgun (WGS) entry which is preliminary data.</text>
</comment>
<evidence type="ECO:0000313" key="4">
    <source>
        <dbReference type="EMBL" id="KMQ91405.1"/>
    </source>
</evidence>
<dbReference type="PANTHER" id="PTHR24006">
    <property type="entry name" value="UBIQUITIN CARBOXYL-TERMINAL HYDROLASE"/>
    <property type="match status" value="1"/>
</dbReference>
<dbReference type="InterPro" id="IPR038765">
    <property type="entry name" value="Papain-like_cys_pep_sf"/>
</dbReference>
<dbReference type="GO" id="GO:0005634">
    <property type="term" value="C:nucleus"/>
    <property type="evidence" value="ECO:0007669"/>
    <property type="project" value="TreeGrafter"/>
</dbReference>
<dbReference type="STRING" id="67767.A0A0J7NFR3"/>
<dbReference type="InterPro" id="IPR018200">
    <property type="entry name" value="USP_CS"/>
</dbReference>
<evidence type="ECO:0000256" key="1">
    <source>
        <dbReference type="ARBA" id="ARBA00009085"/>
    </source>
</evidence>
<evidence type="ECO:0000313" key="5">
    <source>
        <dbReference type="Proteomes" id="UP000036403"/>
    </source>
</evidence>
<protein>
    <submittedName>
        <fullName evidence="4">Ubiquitin carboxyl-terminal hydrolase faf-x</fullName>
    </submittedName>
</protein>
<gene>
    <name evidence="4" type="ORF">RF55_8735</name>
</gene>
<dbReference type="GO" id="GO:0004843">
    <property type="term" value="F:cysteine-type deubiquitinase activity"/>
    <property type="evidence" value="ECO:0007669"/>
    <property type="project" value="InterPro"/>
</dbReference>
<accession>A0A0J7NFR3</accession>
<organism evidence="4 5">
    <name type="scientific">Lasius niger</name>
    <name type="common">Black garden ant</name>
    <dbReference type="NCBI Taxonomy" id="67767"/>
    <lineage>
        <taxon>Eukaryota</taxon>
        <taxon>Metazoa</taxon>
        <taxon>Ecdysozoa</taxon>
        <taxon>Arthropoda</taxon>
        <taxon>Hexapoda</taxon>
        <taxon>Insecta</taxon>
        <taxon>Pterygota</taxon>
        <taxon>Neoptera</taxon>
        <taxon>Endopterygota</taxon>
        <taxon>Hymenoptera</taxon>
        <taxon>Apocrita</taxon>
        <taxon>Aculeata</taxon>
        <taxon>Formicoidea</taxon>
        <taxon>Formicidae</taxon>
        <taxon>Formicinae</taxon>
        <taxon>Lasius</taxon>
        <taxon>Lasius</taxon>
    </lineage>
</organism>
<dbReference type="PaxDb" id="67767-A0A0J7NFR3"/>
<dbReference type="SUPFAM" id="SSF54001">
    <property type="entry name" value="Cysteine proteinases"/>
    <property type="match status" value="1"/>
</dbReference>
<sequence>MSLVESLDEALKALGHEQIMGKILGGSYSDQKICKGCPHRYSKEEPFSVISVDIRNHSNLLDSLEQYVKGELLEGADAYHCDKCNKKVVTVKRLCVKKLPPILAIQLKRFEYDFERVCAIKFNDYFEFPRDLDMEPYTVSGLAKLEGEVIDCDYEESVKGTCTKYQLTGIVVHSGQASGGHYYSYILHRLNDGTAKWYKFDDGDVTECKMEEEEEMKSQCFGGDYLGEVFDHMLKRMSYRKQKRWWNAYMLFYTRLDVEENSLMKSVNELSLYTKLGVMKMPPAIEYSVRKQNIKFMHHRNQFSAEYFQFIKKLVSCNPHNINRQNMNEKLSPEAEELAMLSVQLASRFLFYTGFHTKKTLRGTATDWYDIICHHLRSSKTVRSWFANEVLFNHPHRFCEYLLSCPSTEVRTAFLKILVFLAHVSLQDGPCAPPSLNAPTILLDPIATLSDHLLHAVLSLLHREISDHGRHLPHYFSLFHAYASLGLAEKAQLLKLNVPVTFMLVAIDEGPGPTIKYQYPELTKLHQVCIKCMVQLFSKCRPAHQLLHHSPELKRKWSHAIDWLHDELDKRPYASTAPYTHAYNNWSPPAQSNDSANGYVLERSNSARKTLERACELCPDEEPEVEDTSEDCAEEAEKRVFTYQTPNSYKYSNISAAKSFQSSYRTKRRNNRDLGWASMDYSDFTVIQQMQEEQQPQPGPSPVHTPHLALQMHNPQNCESSQNTSQDP</sequence>
<evidence type="ECO:0000256" key="2">
    <source>
        <dbReference type="SAM" id="MobiDB-lite"/>
    </source>
</evidence>
<dbReference type="GO" id="GO:0016477">
    <property type="term" value="P:cell migration"/>
    <property type="evidence" value="ECO:0007669"/>
    <property type="project" value="TreeGrafter"/>
</dbReference>
<dbReference type="AlphaFoldDB" id="A0A0J7NFR3"/>
<comment type="similarity">
    <text evidence="1">Belongs to the peptidase C19 family.</text>
</comment>
<evidence type="ECO:0000259" key="3">
    <source>
        <dbReference type="PROSITE" id="PS50235"/>
    </source>
</evidence>
<dbReference type="PROSITE" id="PS00973">
    <property type="entry name" value="USP_2"/>
    <property type="match status" value="1"/>
</dbReference>
<dbReference type="PANTHER" id="PTHR24006:SF925">
    <property type="entry name" value="UBIQUITINYL HYDROLASE 1"/>
    <property type="match status" value="1"/>
</dbReference>
<dbReference type="PROSITE" id="PS50235">
    <property type="entry name" value="USP_3"/>
    <property type="match status" value="1"/>
</dbReference>
<reference evidence="4 5" key="1">
    <citation type="submission" date="2015-04" db="EMBL/GenBank/DDBJ databases">
        <title>Lasius niger genome sequencing.</title>
        <authorList>
            <person name="Konorov E.A."/>
            <person name="Nikitin M.A."/>
            <person name="Kirill M.V."/>
            <person name="Chang P."/>
        </authorList>
    </citation>
    <scope>NUCLEOTIDE SEQUENCE [LARGE SCALE GENOMIC DNA]</scope>
    <source>
        <tissue evidence="4">Whole</tissue>
    </source>
</reference>
<feature type="region of interest" description="Disordered" evidence="2">
    <location>
        <begin position="688"/>
        <end position="728"/>
    </location>
</feature>
<keyword evidence="5" id="KW-1185">Reference proteome</keyword>
<dbReference type="InterPro" id="IPR050164">
    <property type="entry name" value="Peptidase_C19"/>
</dbReference>
<dbReference type="GO" id="GO:0005829">
    <property type="term" value="C:cytosol"/>
    <property type="evidence" value="ECO:0007669"/>
    <property type="project" value="TreeGrafter"/>
</dbReference>
<dbReference type="Proteomes" id="UP000036403">
    <property type="component" value="Unassembled WGS sequence"/>
</dbReference>
<dbReference type="Pfam" id="PF00443">
    <property type="entry name" value="UCH"/>
    <property type="match status" value="1"/>
</dbReference>
<proteinExistence type="inferred from homology"/>
<dbReference type="Pfam" id="PF12030">
    <property type="entry name" value="DUF3517"/>
    <property type="match status" value="1"/>
</dbReference>
<dbReference type="InterPro" id="IPR028889">
    <property type="entry name" value="USP"/>
</dbReference>
<feature type="compositionally biased region" description="Polar residues" evidence="2">
    <location>
        <begin position="713"/>
        <end position="728"/>
    </location>
</feature>
<dbReference type="GO" id="GO:0016579">
    <property type="term" value="P:protein deubiquitination"/>
    <property type="evidence" value="ECO:0007669"/>
    <property type="project" value="InterPro"/>
</dbReference>
<dbReference type="EMBL" id="LBMM01005577">
    <property type="protein sequence ID" value="KMQ91405.1"/>
    <property type="molecule type" value="Genomic_DNA"/>
</dbReference>
<dbReference type="InterPro" id="IPR021905">
    <property type="entry name" value="DUF3517"/>
</dbReference>
<dbReference type="InterPro" id="IPR001394">
    <property type="entry name" value="Peptidase_C19_UCH"/>
</dbReference>
<keyword evidence="4" id="KW-0378">Hydrolase</keyword>